<dbReference type="AlphaFoldDB" id="A0A0G4H1Z0"/>
<dbReference type="VEuPathDB" id="CryptoDB:Cvel_24369"/>
<protein>
    <submittedName>
        <fullName evidence="1">Uncharacterized protein</fullName>
    </submittedName>
</protein>
<reference evidence="1" key="1">
    <citation type="submission" date="2014-11" db="EMBL/GenBank/DDBJ databases">
        <authorList>
            <person name="Otto D Thomas"/>
            <person name="Naeem Raeece"/>
        </authorList>
    </citation>
    <scope>NUCLEOTIDE SEQUENCE</scope>
</reference>
<name>A0A0G4H1Z0_9ALVE</name>
<organism evidence="1">
    <name type="scientific">Chromera velia CCMP2878</name>
    <dbReference type="NCBI Taxonomy" id="1169474"/>
    <lineage>
        <taxon>Eukaryota</taxon>
        <taxon>Sar</taxon>
        <taxon>Alveolata</taxon>
        <taxon>Colpodellida</taxon>
        <taxon>Chromeraceae</taxon>
        <taxon>Chromera</taxon>
    </lineage>
</organism>
<sequence>MLVPQPSPQQTEGPREGVPLYRCGDHVLACLTSILRLLPDEAESLFIPAKERSPVLLTNRSWEGERLRGGLTEIMTDTVRGRWEEGKAEARQIAIRWM</sequence>
<gene>
    <name evidence="1" type="ORF">Cvel_24369</name>
</gene>
<dbReference type="EMBL" id="CDMZ01001792">
    <property type="protein sequence ID" value="CEM37648.1"/>
    <property type="molecule type" value="Genomic_DNA"/>
</dbReference>
<accession>A0A0G4H1Z0</accession>
<proteinExistence type="predicted"/>
<evidence type="ECO:0000313" key="1">
    <source>
        <dbReference type="EMBL" id="CEM37648.1"/>
    </source>
</evidence>